<dbReference type="InterPro" id="IPR008589">
    <property type="entry name" value="MupG"/>
</dbReference>
<dbReference type="InterPro" id="IPR017853">
    <property type="entry name" value="GH"/>
</dbReference>
<evidence type="ECO:0000259" key="2">
    <source>
        <dbReference type="Pfam" id="PF19200"/>
    </source>
</evidence>
<dbReference type="PANTHER" id="PTHR38435:SF2">
    <property type="entry name" value="DUF871 DOMAIN-CONTAINING PROTEIN"/>
    <property type="match status" value="1"/>
</dbReference>
<evidence type="ECO:0000313" key="3">
    <source>
        <dbReference type="EMBL" id="PWJ86898.1"/>
    </source>
</evidence>
<evidence type="ECO:0008006" key="5">
    <source>
        <dbReference type="Google" id="ProtNLM"/>
    </source>
</evidence>
<feature type="domain" description="6-phospho-N-acetylmuramidase C-terminal" evidence="1">
    <location>
        <begin position="241"/>
        <end position="342"/>
    </location>
</feature>
<reference evidence="3 4" key="1">
    <citation type="submission" date="2018-05" db="EMBL/GenBank/DDBJ databases">
        <title>Genomic Encyclopedia of Type Strains, Phase IV (KMG-IV): sequencing the most valuable type-strain genomes for metagenomic binning, comparative biology and taxonomic classification.</title>
        <authorList>
            <person name="Goeker M."/>
        </authorList>
    </citation>
    <scope>NUCLEOTIDE SEQUENCE [LARGE SCALE GENOMIC DNA]</scope>
    <source>
        <strain evidence="3 4">DSM 24906</strain>
    </source>
</reference>
<proteinExistence type="predicted"/>
<protein>
    <recommendedName>
        <fullName evidence="5">Outer surface protein</fullName>
    </recommendedName>
</protein>
<dbReference type="Pfam" id="PF05913">
    <property type="entry name" value="MupG_C"/>
    <property type="match status" value="1"/>
</dbReference>
<dbReference type="SUPFAM" id="SSF51445">
    <property type="entry name" value="(Trans)glycosidases"/>
    <property type="match status" value="1"/>
</dbReference>
<keyword evidence="4" id="KW-1185">Reference proteome</keyword>
<evidence type="ECO:0000259" key="1">
    <source>
        <dbReference type="Pfam" id="PF05913"/>
    </source>
</evidence>
<dbReference type="Pfam" id="PF19200">
    <property type="entry name" value="MupG_N"/>
    <property type="match status" value="1"/>
</dbReference>
<organism evidence="3 4">
    <name type="scientific">Oceanotoga teriensis</name>
    <dbReference type="NCBI Taxonomy" id="515440"/>
    <lineage>
        <taxon>Bacteria</taxon>
        <taxon>Thermotogati</taxon>
        <taxon>Thermotogota</taxon>
        <taxon>Thermotogae</taxon>
        <taxon>Petrotogales</taxon>
        <taxon>Petrotogaceae</taxon>
        <taxon>Oceanotoga</taxon>
    </lineage>
</organism>
<name>A0AA45C4N0_9BACT</name>
<dbReference type="InterPro" id="IPR043894">
    <property type="entry name" value="MupG_C"/>
</dbReference>
<comment type="caution">
    <text evidence="3">The sequence shown here is derived from an EMBL/GenBank/DDBJ whole genome shotgun (WGS) entry which is preliminary data.</text>
</comment>
<dbReference type="AlphaFoldDB" id="A0AA45C4N0"/>
<accession>A0AA45C4N0</accession>
<dbReference type="InterPro" id="IPR013785">
    <property type="entry name" value="Aldolase_TIM"/>
</dbReference>
<dbReference type="PANTHER" id="PTHR38435">
    <property type="match status" value="1"/>
</dbReference>
<dbReference type="SUPFAM" id="SSF50891">
    <property type="entry name" value="Cyclophilin-like"/>
    <property type="match status" value="1"/>
</dbReference>
<dbReference type="EMBL" id="QGGI01000028">
    <property type="protein sequence ID" value="PWJ86898.1"/>
    <property type="molecule type" value="Genomic_DNA"/>
</dbReference>
<dbReference type="Proteomes" id="UP000245921">
    <property type="component" value="Unassembled WGS sequence"/>
</dbReference>
<dbReference type="InterPro" id="IPR043797">
    <property type="entry name" value="MupG_N"/>
</dbReference>
<dbReference type="InterPro" id="IPR029000">
    <property type="entry name" value="Cyclophilin-like_dom_sf"/>
</dbReference>
<evidence type="ECO:0000313" key="4">
    <source>
        <dbReference type="Proteomes" id="UP000245921"/>
    </source>
</evidence>
<gene>
    <name evidence="3" type="ORF">C7380_12812</name>
</gene>
<feature type="domain" description="6-phospho-N-acetylmuramidase N-terminal" evidence="2">
    <location>
        <begin position="2"/>
        <end position="225"/>
    </location>
</feature>
<dbReference type="Gene3D" id="2.40.100.10">
    <property type="entry name" value="Cyclophilin-like"/>
    <property type="match status" value="1"/>
</dbReference>
<sequence>MLGISVFAGLGISLEENYEYMSKAKELGINKIFTSFHIPESSMDFDYEMNEILNYSKELDMSIIADISKSYFDNIDFNKYNIESLRLDFGFSNKDIAKLTKELFCGITLNASTLEKSDIEEILSFGGDLSKINACHNYYPRPETGISESLFNERNSLFKYYNIELTAFIPSFYRPRGPIFEGLPTLEMHRHMDPVVAYQHLISCGVDNVFFGDSQASFEELCRISDIKKNIFRIPIKIFDVCDEELRILDMVHRNRKDPGEFVVRSSKAINNLKSSIRPNNCIDRFKYGVCIDNHGYLRYEGNLHVLKKDFESDSRVNLVADATEAAILIETIKPGDFFEFEIKRKK</sequence>
<dbReference type="RefSeq" id="WP_109606504.1">
    <property type="nucleotide sequence ID" value="NZ_QGGI01000028.1"/>
</dbReference>
<dbReference type="Gene3D" id="3.20.20.70">
    <property type="entry name" value="Aldolase class I"/>
    <property type="match status" value="1"/>
</dbReference>